<proteinExistence type="predicted"/>
<sequence>MKAKSGSERRNKSEMIHIRVTAEDLSRYTAKATASGVSVGELARRCLDGRATPSKTTIAAVADLRRAVGELRRFGGLQKYLMTRKEITPEEAQKNLGNIDIALDEIRRAAVAIQRQFAAEEGAEDD</sequence>
<evidence type="ECO:0000313" key="1">
    <source>
        <dbReference type="EMBL" id="ABB33780.1"/>
    </source>
</evidence>
<keyword evidence="2" id="KW-1185">Reference proteome</keyword>
<dbReference type="EMBL" id="CP000149">
    <property type="protein sequence ID" value="ABB33780.1"/>
    <property type="molecule type" value="Genomic_DNA"/>
</dbReference>
<dbReference type="KEGG" id="gme:Gmet_A3575"/>
<dbReference type="InterPro" id="IPR053842">
    <property type="entry name" value="NikA-like"/>
</dbReference>
<dbReference type="RefSeq" id="WP_004514717.1">
    <property type="nucleotide sequence ID" value="NC_007515.1"/>
</dbReference>
<dbReference type="AlphaFoldDB" id="Q39PP4"/>
<organism evidence="1 2">
    <name type="scientific">Geobacter metallireducens (strain ATCC 53774 / DSM 7210 / GS-15)</name>
    <dbReference type="NCBI Taxonomy" id="269799"/>
    <lineage>
        <taxon>Bacteria</taxon>
        <taxon>Pseudomonadati</taxon>
        <taxon>Thermodesulfobacteriota</taxon>
        <taxon>Desulfuromonadia</taxon>
        <taxon>Geobacterales</taxon>
        <taxon>Geobacteraceae</taxon>
        <taxon>Geobacter</taxon>
    </lineage>
</organism>
<dbReference type="Pfam" id="PF21983">
    <property type="entry name" value="NikA-like"/>
    <property type="match status" value="1"/>
</dbReference>
<gene>
    <name evidence="1" type="ordered locus">Gmet_A3575</name>
</gene>
<reference evidence="1 2" key="2">
    <citation type="journal article" date="2009" name="BMC Microbiol.">
        <title>The genome sequence of Geobacter metallireducens: features of metabolism, physiology and regulation common and dissimilar to Geobacter sulfurreducens.</title>
        <authorList>
            <person name="Aklujkar M."/>
            <person name="Krushkal J."/>
            <person name="DiBartolo G."/>
            <person name="Lapidus A."/>
            <person name="Land M.L."/>
            <person name="Lovley D.R."/>
        </authorList>
    </citation>
    <scope>NUCLEOTIDE SEQUENCE [LARGE SCALE GENOMIC DNA]</scope>
    <source>
        <strain evidence="2">ATCC 53774 / DSM 7210 / GS-15</strain>
        <plasmid evidence="2">pGS-15</plasmid>
    </source>
</reference>
<name>Q39PP4_GEOMG</name>
<geneLocation type="plasmid" evidence="2">
    <name>pGS-15</name>
</geneLocation>
<keyword evidence="1" id="KW-0614">Plasmid</keyword>
<protein>
    <submittedName>
        <fullName evidence="1">Mobilization protein MobB, putative</fullName>
    </submittedName>
</protein>
<dbReference type="HOGENOM" id="CLU_1978337_0_0_7"/>
<evidence type="ECO:0000313" key="2">
    <source>
        <dbReference type="Proteomes" id="UP000007073"/>
    </source>
</evidence>
<dbReference type="Proteomes" id="UP000007073">
    <property type="component" value="Plasmid unnamed"/>
</dbReference>
<reference evidence="1 2" key="1">
    <citation type="submission" date="2005-10" db="EMBL/GenBank/DDBJ databases">
        <title>Complete sequence of plasmid of Geobacter metallireducens GS-15.</title>
        <authorList>
            <consortium name="US DOE Joint Genome Institute"/>
            <person name="Copeland A."/>
            <person name="Lucas S."/>
            <person name="Lapidus A."/>
            <person name="Barry K."/>
            <person name="Detter J.C."/>
            <person name="Glavina T."/>
            <person name="Hammon N."/>
            <person name="Israni S."/>
            <person name="Pitluck S."/>
            <person name="Di Bartolo G."/>
            <person name="Chain P."/>
            <person name="Schmutz J."/>
            <person name="Larimer F."/>
            <person name="Land M."/>
            <person name="Kyrpides N."/>
            <person name="Ivanova N."/>
            <person name="Richardson P."/>
        </authorList>
    </citation>
    <scope>NUCLEOTIDE SEQUENCE [LARGE SCALE GENOMIC DNA]</scope>
    <source>
        <strain evidence="2">ATCC 53774 / DSM 7210 / GS-15</strain>
        <plasmid evidence="2">pGS-15</plasmid>
    </source>
</reference>
<accession>Q39PP4</accession>